<keyword evidence="3" id="KW-1185">Reference proteome</keyword>
<dbReference type="Pfam" id="PF06074">
    <property type="entry name" value="Portal_Mu"/>
    <property type="match status" value="1"/>
</dbReference>
<gene>
    <name evidence="2" type="ORF">AQPW35_34360</name>
</gene>
<comment type="caution">
    <text evidence="2">The sequence shown here is derived from an EMBL/GenBank/DDBJ whole genome shotgun (WGS) entry which is preliminary data.</text>
</comment>
<dbReference type="InterPro" id="IPR009279">
    <property type="entry name" value="Portal_Mu"/>
</dbReference>
<dbReference type="OrthoDB" id="9802690at2"/>
<dbReference type="EMBL" id="BJCL01000009">
    <property type="protein sequence ID" value="GCL64355.1"/>
    <property type="molecule type" value="Genomic_DNA"/>
</dbReference>
<evidence type="ECO:0008006" key="4">
    <source>
        <dbReference type="Google" id="ProtNLM"/>
    </source>
</evidence>
<feature type="region of interest" description="Disordered" evidence="1">
    <location>
        <begin position="399"/>
        <end position="431"/>
    </location>
</feature>
<proteinExistence type="predicted"/>
<protein>
    <recommendedName>
        <fullName evidence="4">Portal protein</fullName>
    </recommendedName>
</protein>
<feature type="compositionally biased region" description="Low complexity" evidence="1">
    <location>
        <begin position="402"/>
        <end position="416"/>
    </location>
</feature>
<evidence type="ECO:0000313" key="2">
    <source>
        <dbReference type="EMBL" id="GCL64355.1"/>
    </source>
</evidence>
<dbReference type="AlphaFoldDB" id="A0A480AX29"/>
<dbReference type="Proteomes" id="UP000301751">
    <property type="component" value="Unassembled WGS sequence"/>
</dbReference>
<evidence type="ECO:0000256" key="1">
    <source>
        <dbReference type="SAM" id="MobiDB-lite"/>
    </source>
</evidence>
<organism evidence="2 3">
    <name type="scientific">Pseudaquabacterium pictum</name>
    <dbReference type="NCBI Taxonomy" id="2315236"/>
    <lineage>
        <taxon>Bacteria</taxon>
        <taxon>Pseudomonadati</taxon>
        <taxon>Pseudomonadota</taxon>
        <taxon>Betaproteobacteria</taxon>
        <taxon>Burkholderiales</taxon>
        <taxon>Sphaerotilaceae</taxon>
        <taxon>Pseudaquabacterium</taxon>
    </lineage>
</organism>
<accession>A0A480AX29</accession>
<dbReference type="RefSeq" id="WP_137734088.1">
    <property type="nucleotide sequence ID" value="NZ_BJCL01000009.1"/>
</dbReference>
<evidence type="ECO:0000313" key="3">
    <source>
        <dbReference type="Proteomes" id="UP000301751"/>
    </source>
</evidence>
<sequence length="549" mass="59807">MATILDQNGQPILQEIASIKRDIHRVFYGGILQLNEDDTLKSRGGGKGLKIYDELKRDAHAGAVLAKRKLAVTSRPWKVEPASESAIDKQAAELVEKALKHLRFNHLCKRLLEATLKGYSVAEVLWEVRDGYVLPARVMARDARRFVFGIDDELRLLTRENMVMGEAMPPRKFIVHRRGADDDSPYGTGLGGMLFWPVFFKRNGITFWLTFADKFGSPTAVGKYPNGSDKASQAKLLQALSAIAQDAGVIVPDGMVIELLEASRTGSVDTYEKLVRYMDEQISKAVLGETMSTTAAAAGLGSNQAGVQNDVRLEVAKDDGDELDETLSDSLVRWIVEYNLPGAGLPRLEHCFEEPEDLAKRAQRDKTITEMGWEPTEAYMLETYGDGWVKKAPAPMPQMLLPGAAPGTDPGADPAAVQPMGDTAEDPAADPADAAFADGVPLGKAGAQRAFNKARQQAISDGAEALAAEWQALVRKPVEDVLALAEASGGDLVQFRERLTTLLDAKPDPEVVQRFAQAAFAANVMGRGLAPKKTWGQKLADLVKRRTRT</sequence>
<name>A0A480AX29_9BURK</name>
<reference evidence="3" key="1">
    <citation type="submission" date="2019-03" db="EMBL/GenBank/DDBJ databases">
        <title>Aquabacterium pictum sp.nov., the first bacteriochlorophyll a-containing freshwater bacterium in the genus Aquabacterium of the class Betaproteobacteria.</title>
        <authorList>
            <person name="Hirose S."/>
            <person name="Tank M."/>
            <person name="Hara E."/>
            <person name="Tamaki H."/>
            <person name="Takaichi S."/>
            <person name="Haruta S."/>
            <person name="Hanada S."/>
        </authorList>
    </citation>
    <scope>NUCLEOTIDE SEQUENCE [LARGE SCALE GENOMIC DNA]</scope>
    <source>
        <strain evidence="3">W35</strain>
    </source>
</reference>